<organism evidence="10 11">
    <name type="scientific">Candidatus Kutchimonas denitrificans</name>
    <dbReference type="NCBI Taxonomy" id="3056748"/>
    <lineage>
        <taxon>Bacteria</taxon>
        <taxon>Pseudomonadati</taxon>
        <taxon>Gemmatimonadota</taxon>
        <taxon>Gemmatimonadia</taxon>
        <taxon>Candidatus Palauibacterales</taxon>
        <taxon>Candidatus Palauibacteraceae</taxon>
        <taxon>Candidatus Kutchimonas</taxon>
    </lineage>
</organism>
<comment type="similarity">
    <text evidence="6">Belongs to the ABC-4 integral membrane protein family.</text>
</comment>
<evidence type="ECO:0000256" key="4">
    <source>
        <dbReference type="ARBA" id="ARBA00022989"/>
    </source>
</evidence>
<evidence type="ECO:0000256" key="7">
    <source>
        <dbReference type="SAM" id="Phobius"/>
    </source>
</evidence>
<accession>A0AAE4Z6E6</accession>
<gene>
    <name evidence="10" type="ORF">GWO12_00425</name>
</gene>
<name>A0AAE4Z6E6_9BACT</name>
<comment type="caution">
    <text evidence="10">The sequence shown here is derived from an EMBL/GenBank/DDBJ whole genome shotgun (WGS) entry which is preliminary data.</text>
</comment>
<keyword evidence="5 7" id="KW-0472">Membrane</keyword>
<sequence>MSRYLSRTLRVLRRRPAFTLAVILTLALGIGANTAIFTLVDTVLLRPLPYPEPDRLVRVLRTHPTAAYTAFSYPDLRDVRAESSAFGEIAGFSPARWFLSGVDNPAVLPVARVTEGLFAVLGVRPQLGRLFSPEDFEAGRNHVMVLSHEAWQNRFGGDPDVVGRSLELREEAFTVIGVVPPGATRYPDPEIEIWVPATTSENSLYRGSRWLNAIARMKAGVTLDEAASEARVIAERLAVEYPDVNSERTITLEPLREHMVAGVRTLFLVLLAAVGTVLLIACANVANLLLVQATDRTREVAIRVALGAERRRVIGQLLGESVILALLGGIAGVTLALWLVDAFVSLSPEAIPRQTEIELDGRILGFALLLSTLTGIAAGMIPALQASTPNLAGTLKEGDDRAGASRKSRRLRGALAAAQIALSAILLIGAGLLIESFWRLNSVDRGFSSESVVTANVVVPSSRYPEQDDVVRLFDRLVRNVEELPGIAEAAIASMMPLTGHNWCNDFTLEGRSDTESDCAEFRAVSPNYFRAMGIPIHAGRGFGDRDGRGAPQVTIINRTMARRFWPDGDPLGQRLIMFGEAWEVVGIAGDVRQFGPQRDVKPTTYMPFAQRPVTFANVLARTSTDPEALAPAVREEIRAVDRELPIYQLTTLESLVSSSVAEPRFRMALLAALAALALILAAIGIYSVIAYDIRQRTRELGIRIALGAERTGVVRLVLSQAAVVIAIGIGAGLIGALATTRILSGFLFGTDPVDPLIFGGVAVFLTAVALLATVVPAHRATRVDPVKALRYE</sequence>
<reference evidence="10 11" key="1">
    <citation type="submission" date="2020-01" db="EMBL/GenBank/DDBJ databases">
        <title>Genomes assembled from Gulf of Kutch pelagic sediment metagenomes.</title>
        <authorList>
            <person name="Chandrashekar M."/>
            <person name="Mahajan M.S."/>
            <person name="Dave K.J."/>
            <person name="Vatsa P."/>
            <person name="Nathani N.M."/>
        </authorList>
    </citation>
    <scope>NUCLEOTIDE SEQUENCE [LARGE SCALE GENOMIC DNA]</scope>
    <source>
        <strain evidence="10">KS3-K002</strain>
    </source>
</reference>
<keyword evidence="2" id="KW-1003">Cell membrane</keyword>
<feature type="transmembrane region" description="Helical" evidence="7">
    <location>
        <begin position="668"/>
        <end position="692"/>
    </location>
</feature>
<feature type="domain" description="MacB-like periplasmic core" evidence="9">
    <location>
        <begin position="19"/>
        <end position="231"/>
    </location>
</feature>
<feature type="transmembrane region" description="Helical" evidence="7">
    <location>
        <begin position="713"/>
        <end position="737"/>
    </location>
</feature>
<dbReference type="Proteomes" id="UP000702544">
    <property type="component" value="Unassembled WGS sequence"/>
</dbReference>
<dbReference type="Pfam" id="PF12704">
    <property type="entry name" value="MacB_PCD"/>
    <property type="match status" value="2"/>
</dbReference>
<feature type="transmembrane region" description="Helical" evidence="7">
    <location>
        <begin position="317"/>
        <end position="340"/>
    </location>
</feature>
<evidence type="ECO:0000256" key="1">
    <source>
        <dbReference type="ARBA" id="ARBA00004651"/>
    </source>
</evidence>
<evidence type="ECO:0000259" key="9">
    <source>
        <dbReference type="Pfam" id="PF12704"/>
    </source>
</evidence>
<comment type="subcellular location">
    <subcellularLocation>
        <location evidence="1">Cell membrane</location>
        <topology evidence="1">Multi-pass membrane protein</topology>
    </subcellularLocation>
</comment>
<dbReference type="InterPro" id="IPR025857">
    <property type="entry name" value="MacB_PCD"/>
</dbReference>
<keyword evidence="4 7" id="KW-1133">Transmembrane helix</keyword>
<evidence type="ECO:0000256" key="3">
    <source>
        <dbReference type="ARBA" id="ARBA00022692"/>
    </source>
</evidence>
<feature type="transmembrane region" description="Helical" evidence="7">
    <location>
        <begin position="757"/>
        <end position="778"/>
    </location>
</feature>
<dbReference type="EMBL" id="JAACAK010000002">
    <property type="protein sequence ID" value="NIR73572.1"/>
    <property type="molecule type" value="Genomic_DNA"/>
</dbReference>
<dbReference type="NCBIfam" id="TIGR03434">
    <property type="entry name" value="ADOP"/>
    <property type="match status" value="1"/>
</dbReference>
<feature type="transmembrane region" description="Helical" evidence="7">
    <location>
        <begin position="266"/>
        <end position="290"/>
    </location>
</feature>
<dbReference type="InterPro" id="IPR050250">
    <property type="entry name" value="Macrolide_Exporter_MacB"/>
</dbReference>
<keyword evidence="3 7" id="KW-0812">Transmembrane</keyword>
<evidence type="ECO:0000256" key="5">
    <source>
        <dbReference type="ARBA" id="ARBA00023136"/>
    </source>
</evidence>
<proteinExistence type="inferred from homology"/>
<dbReference type="GO" id="GO:0022857">
    <property type="term" value="F:transmembrane transporter activity"/>
    <property type="evidence" value="ECO:0007669"/>
    <property type="project" value="TreeGrafter"/>
</dbReference>
<evidence type="ECO:0000259" key="8">
    <source>
        <dbReference type="Pfam" id="PF02687"/>
    </source>
</evidence>
<dbReference type="Pfam" id="PF02687">
    <property type="entry name" value="FtsX"/>
    <property type="match status" value="2"/>
</dbReference>
<evidence type="ECO:0000313" key="11">
    <source>
        <dbReference type="Proteomes" id="UP000702544"/>
    </source>
</evidence>
<feature type="domain" description="MacB-like periplasmic core" evidence="9">
    <location>
        <begin position="415"/>
        <end position="636"/>
    </location>
</feature>
<dbReference type="InterPro" id="IPR017800">
    <property type="entry name" value="ADOP"/>
</dbReference>
<dbReference type="InterPro" id="IPR003838">
    <property type="entry name" value="ABC3_permease_C"/>
</dbReference>
<evidence type="ECO:0000313" key="10">
    <source>
        <dbReference type="EMBL" id="NIR73572.1"/>
    </source>
</evidence>
<feature type="transmembrane region" description="Helical" evidence="7">
    <location>
        <begin position="363"/>
        <end position="384"/>
    </location>
</feature>
<evidence type="ECO:0000256" key="6">
    <source>
        <dbReference type="ARBA" id="ARBA00038076"/>
    </source>
</evidence>
<feature type="transmembrane region" description="Helical" evidence="7">
    <location>
        <begin position="414"/>
        <end position="434"/>
    </location>
</feature>
<dbReference type="GO" id="GO:0005886">
    <property type="term" value="C:plasma membrane"/>
    <property type="evidence" value="ECO:0007669"/>
    <property type="project" value="UniProtKB-SubCell"/>
</dbReference>
<dbReference type="AlphaFoldDB" id="A0AAE4Z6E6"/>
<feature type="domain" description="ABC3 transporter permease C-terminal" evidence="8">
    <location>
        <begin position="674"/>
        <end position="786"/>
    </location>
</feature>
<evidence type="ECO:0000256" key="2">
    <source>
        <dbReference type="ARBA" id="ARBA00022475"/>
    </source>
</evidence>
<dbReference type="PANTHER" id="PTHR30572">
    <property type="entry name" value="MEMBRANE COMPONENT OF TRANSPORTER-RELATED"/>
    <property type="match status" value="1"/>
</dbReference>
<feature type="domain" description="ABC3 transporter permease C-terminal" evidence="8">
    <location>
        <begin position="273"/>
        <end position="390"/>
    </location>
</feature>
<dbReference type="PANTHER" id="PTHR30572:SF4">
    <property type="entry name" value="ABC TRANSPORTER PERMEASE YTRF"/>
    <property type="match status" value="1"/>
</dbReference>
<protein>
    <submittedName>
        <fullName evidence="10">ABC transporter permease</fullName>
    </submittedName>
</protein>